<reference evidence="3" key="1">
    <citation type="journal article" date="2017" name="Genome Biol.">
        <title>Comparative genomics reveals high biological diversity and specific adaptations in the industrially and medically important fungal genus Aspergillus.</title>
        <authorList>
            <person name="de Vries R.P."/>
            <person name="Riley R."/>
            <person name="Wiebenga A."/>
            <person name="Aguilar-Osorio G."/>
            <person name="Amillis S."/>
            <person name="Uchima C.A."/>
            <person name="Anderluh G."/>
            <person name="Asadollahi M."/>
            <person name="Askin M."/>
            <person name="Barry K."/>
            <person name="Battaglia E."/>
            <person name="Bayram O."/>
            <person name="Benocci T."/>
            <person name="Braus-Stromeyer S.A."/>
            <person name="Caldana C."/>
            <person name="Canovas D."/>
            <person name="Cerqueira G.C."/>
            <person name="Chen F."/>
            <person name="Chen W."/>
            <person name="Choi C."/>
            <person name="Clum A."/>
            <person name="Dos Santos R.A."/>
            <person name="Damasio A.R."/>
            <person name="Diallinas G."/>
            <person name="Emri T."/>
            <person name="Fekete E."/>
            <person name="Flipphi M."/>
            <person name="Freyberg S."/>
            <person name="Gallo A."/>
            <person name="Gournas C."/>
            <person name="Habgood R."/>
            <person name="Hainaut M."/>
            <person name="Harispe M.L."/>
            <person name="Henrissat B."/>
            <person name="Hilden K.S."/>
            <person name="Hope R."/>
            <person name="Hossain A."/>
            <person name="Karabika E."/>
            <person name="Karaffa L."/>
            <person name="Karanyi Z."/>
            <person name="Krasevec N."/>
            <person name="Kuo A."/>
            <person name="Kusch H."/>
            <person name="LaButti K."/>
            <person name="Lagendijk E.L."/>
            <person name="Lapidus A."/>
            <person name="Levasseur A."/>
            <person name="Lindquist E."/>
            <person name="Lipzen A."/>
            <person name="Logrieco A.F."/>
            <person name="MacCabe A."/>
            <person name="Maekelae M.R."/>
            <person name="Malavazi I."/>
            <person name="Melin P."/>
            <person name="Meyer V."/>
            <person name="Mielnichuk N."/>
            <person name="Miskei M."/>
            <person name="Molnar A.P."/>
            <person name="Mule G."/>
            <person name="Ngan C.Y."/>
            <person name="Orejas M."/>
            <person name="Orosz E."/>
            <person name="Ouedraogo J.P."/>
            <person name="Overkamp K.M."/>
            <person name="Park H.-S."/>
            <person name="Perrone G."/>
            <person name="Piumi F."/>
            <person name="Punt P.J."/>
            <person name="Ram A.F."/>
            <person name="Ramon A."/>
            <person name="Rauscher S."/>
            <person name="Record E."/>
            <person name="Riano-Pachon D.M."/>
            <person name="Robert V."/>
            <person name="Roehrig J."/>
            <person name="Ruller R."/>
            <person name="Salamov A."/>
            <person name="Salih N.S."/>
            <person name="Samson R.A."/>
            <person name="Sandor E."/>
            <person name="Sanguinetti M."/>
            <person name="Schuetze T."/>
            <person name="Sepcic K."/>
            <person name="Shelest E."/>
            <person name="Sherlock G."/>
            <person name="Sophianopoulou V."/>
            <person name="Squina F.M."/>
            <person name="Sun H."/>
            <person name="Susca A."/>
            <person name="Todd R.B."/>
            <person name="Tsang A."/>
            <person name="Unkles S.E."/>
            <person name="van de Wiele N."/>
            <person name="van Rossen-Uffink D."/>
            <person name="Oliveira J.V."/>
            <person name="Vesth T.C."/>
            <person name="Visser J."/>
            <person name="Yu J.-H."/>
            <person name="Zhou M."/>
            <person name="Andersen M.R."/>
            <person name="Archer D.B."/>
            <person name="Baker S.E."/>
            <person name="Benoit I."/>
            <person name="Brakhage A.A."/>
            <person name="Braus G.H."/>
            <person name="Fischer R."/>
            <person name="Frisvad J.C."/>
            <person name="Goldman G.H."/>
            <person name="Houbraken J."/>
            <person name="Oakley B."/>
            <person name="Pocsi I."/>
            <person name="Scazzocchio C."/>
            <person name="Seiboth B."/>
            <person name="vanKuyk P.A."/>
            <person name="Wortman J."/>
            <person name="Dyer P.S."/>
            <person name="Grigoriev I.V."/>
        </authorList>
    </citation>
    <scope>NUCLEOTIDE SEQUENCE [LARGE SCALE GENOMIC DNA]</scope>
    <source>
        <strain evidence="3">CBS 106.47</strain>
    </source>
</reference>
<evidence type="ECO:0000313" key="2">
    <source>
        <dbReference type="EMBL" id="OJZ87127.1"/>
    </source>
</evidence>
<dbReference type="EMBL" id="KV878240">
    <property type="protein sequence ID" value="OJZ87127.1"/>
    <property type="molecule type" value="Genomic_DNA"/>
</dbReference>
<sequence length="194" mass="21280">MGLRNSQENPTSRSRVLPSPSGGFRDTASTMEQPEHTLAAQPPESTWSASNPLQMSASREIDGISPGSQYVGAALALAQYVVSVGYWRGRINDEQIVNIALETATTLIECGFGEQQAPQPCSTRSDNMKKYSDPLALLPLLYRCLADAIGSIREPKSYSHMSYQSTQIECEQLALEKHLARLALGKTIDSYNRK</sequence>
<name>A0A1M3TK02_ASPLC</name>
<accession>A0A1M3TK02</accession>
<proteinExistence type="predicted"/>
<evidence type="ECO:0000256" key="1">
    <source>
        <dbReference type="SAM" id="MobiDB-lite"/>
    </source>
</evidence>
<dbReference type="AlphaFoldDB" id="A0A1M3TK02"/>
<protein>
    <submittedName>
        <fullName evidence="2">Uncharacterized protein</fullName>
    </submittedName>
</protein>
<feature type="compositionally biased region" description="Polar residues" evidence="1">
    <location>
        <begin position="1"/>
        <end position="14"/>
    </location>
</feature>
<organism evidence="2 3">
    <name type="scientific">Aspergillus luchuensis (strain CBS 106.47)</name>
    <dbReference type="NCBI Taxonomy" id="1137211"/>
    <lineage>
        <taxon>Eukaryota</taxon>
        <taxon>Fungi</taxon>
        <taxon>Dikarya</taxon>
        <taxon>Ascomycota</taxon>
        <taxon>Pezizomycotina</taxon>
        <taxon>Eurotiomycetes</taxon>
        <taxon>Eurotiomycetidae</taxon>
        <taxon>Eurotiales</taxon>
        <taxon>Aspergillaceae</taxon>
        <taxon>Aspergillus</taxon>
        <taxon>Aspergillus subgen. Circumdati</taxon>
    </lineage>
</organism>
<evidence type="ECO:0000313" key="3">
    <source>
        <dbReference type="Proteomes" id="UP000184063"/>
    </source>
</evidence>
<gene>
    <name evidence="2" type="ORF">ASPFODRAFT_31835</name>
</gene>
<dbReference type="VEuPathDB" id="FungiDB:ASPFODRAFT_31835"/>
<feature type="region of interest" description="Disordered" evidence="1">
    <location>
        <begin position="1"/>
        <end position="51"/>
    </location>
</feature>
<dbReference type="Proteomes" id="UP000184063">
    <property type="component" value="Unassembled WGS sequence"/>
</dbReference>